<comment type="function">
    <text evidence="7">Ubiquitin-protein hydrolase is involved both in the processing of ubiquitin precursors and of ubiquitinated proteins. This enzyme is a thiol protease that recognizes and hydrolyzes a peptide bond at the C-terminal glycine of ubiquitin.</text>
</comment>
<dbReference type="PROSITE" id="PS00140">
    <property type="entry name" value="UCH_1"/>
    <property type="match status" value="1"/>
</dbReference>
<feature type="region of interest" description="Disordered" evidence="9">
    <location>
        <begin position="174"/>
        <end position="196"/>
    </location>
</feature>
<comment type="similarity">
    <text evidence="2 8">Belongs to the peptidase C12 family.</text>
</comment>
<keyword evidence="3 8" id="KW-0645">Protease</keyword>
<dbReference type="InterPro" id="IPR036959">
    <property type="entry name" value="Peptidase_C12_UCH_sf"/>
</dbReference>
<dbReference type="AlphaFoldDB" id="A0A2T7PLG2"/>
<feature type="site" description="Transition state stabilizer" evidence="8">
    <location>
        <position position="121"/>
    </location>
</feature>
<keyword evidence="4 8" id="KW-0833">Ubl conjugation pathway</keyword>
<dbReference type="CDD" id="cd09616">
    <property type="entry name" value="Peptidase_C12_UCH_L1_L3"/>
    <property type="match status" value="1"/>
</dbReference>
<evidence type="ECO:0000259" key="10">
    <source>
        <dbReference type="PROSITE" id="PS52048"/>
    </source>
</evidence>
<reference evidence="11 12" key="1">
    <citation type="submission" date="2018-04" db="EMBL/GenBank/DDBJ databases">
        <title>The genome of golden apple snail Pomacea canaliculata provides insight into stress tolerance and invasive adaptation.</title>
        <authorList>
            <person name="Liu C."/>
            <person name="Liu B."/>
            <person name="Ren Y."/>
            <person name="Zhang Y."/>
            <person name="Wang H."/>
            <person name="Li S."/>
            <person name="Jiang F."/>
            <person name="Yin L."/>
            <person name="Zhang G."/>
            <person name="Qian W."/>
            <person name="Fan W."/>
        </authorList>
    </citation>
    <scope>NUCLEOTIDE SEQUENCE [LARGE SCALE GENOMIC DNA]</scope>
    <source>
        <strain evidence="11">SZHN2017</strain>
        <tissue evidence="11">Muscle</tissue>
    </source>
</reference>
<keyword evidence="6 8" id="KW-0788">Thiol protease</keyword>
<evidence type="ECO:0000313" key="12">
    <source>
        <dbReference type="Proteomes" id="UP000245119"/>
    </source>
</evidence>
<dbReference type="PANTHER" id="PTHR10589:SF17">
    <property type="entry name" value="UBIQUITIN CARBOXYL-TERMINAL HYDROLASE"/>
    <property type="match status" value="1"/>
</dbReference>
<evidence type="ECO:0000256" key="7">
    <source>
        <dbReference type="ARBA" id="ARBA00055560"/>
    </source>
</evidence>
<evidence type="ECO:0000256" key="1">
    <source>
        <dbReference type="ARBA" id="ARBA00000707"/>
    </source>
</evidence>
<gene>
    <name evidence="11" type="ORF">C0Q70_05535</name>
</gene>
<evidence type="ECO:0000256" key="3">
    <source>
        <dbReference type="ARBA" id="ARBA00022670"/>
    </source>
</evidence>
<feature type="active site" description="Proton donor" evidence="8">
    <location>
        <position position="201"/>
    </location>
</feature>
<dbReference type="GO" id="GO:0016579">
    <property type="term" value="P:protein deubiquitination"/>
    <property type="evidence" value="ECO:0007669"/>
    <property type="project" value="TreeGrafter"/>
</dbReference>
<feature type="domain" description="UCH catalytic" evidence="10">
    <location>
        <begin position="42"/>
        <end position="261"/>
    </location>
</feature>
<evidence type="ECO:0000256" key="5">
    <source>
        <dbReference type="ARBA" id="ARBA00022801"/>
    </source>
</evidence>
<accession>A0A2T7PLG2</accession>
<protein>
    <recommendedName>
        <fullName evidence="8">ubiquitinyl hydrolase 1</fullName>
        <ecNumber evidence="8">3.4.19.12</ecNumber>
    </recommendedName>
</protein>
<proteinExistence type="inferred from homology"/>
<dbReference type="EMBL" id="PZQS01000003">
    <property type="protein sequence ID" value="PVD34266.1"/>
    <property type="molecule type" value="Genomic_DNA"/>
</dbReference>
<evidence type="ECO:0000313" key="11">
    <source>
        <dbReference type="EMBL" id="PVD34266.1"/>
    </source>
</evidence>
<evidence type="ECO:0000256" key="6">
    <source>
        <dbReference type="ARBA" id="ARBA00022807"/>
    </source>
</evidence>
<feature type="site" description="Important for enzyme activity" evidence="8">
    <location>
        <position position="216"/>
    </location>
</feature>
<organism evidence="11 12">
    <name type="scientific">Pomacea canaliculata</name>
    <name type="common">Golden apple snail</name>
    <dbReference type="NCBI Taxonomy" id="400727"/>
    <lineage>
        <taxon>Eukaryota</taxon>
        <taxon>Metazoa</taxon>
        <taxon>Spiralia</taxon>
        <taxon>Lophotrochozoa</taxon>
        <taxon>Mollusca</taxon>
        <taxon>Gastropoda</taxon>
        <taxon>Caenogastropoda</taxon>
        <taxon>Architaenioglossa</taxon>
        <taxon>Ampullarioidea</taxon>
        <taxon>Ampullariidae</taxon>
        <taxon>Pomacea</taxon>
    </lineage>
</organism>
<dbReference type="PROSITE" id="PS52048">
    <property type="entry name" value="UCH_DOMAIN"/>
    <property type="match status" value="1"/>
</dbReference>
<dbReference type="EC" id="3.4.19.12" evidence="8"/>
<keyword evidence="5 8" id="KW-0378">Hydrolase</keyword>
<comment type="catalytic activity">
    <reaction evidence="1 8">
        <text>Thiol-dependent hydrolysis of ester, thioester, amide, peptide and isopeptide bonds formed by the C-terminal Gly of ubiquitin (a 76-residue protein attached to proteins as an intracellular targeting signal).</text>
        <dbReference type="EC" id="3.4.19.12"/>
    </reaction>
</comment>
<dbReference type="GO" id="GO:0004843">
    <property type="term" value="F:cysteine-type deubiquitinase activity"/>
    <property type="evidence" value="ECO:0007669"/>
    <property type="project" value="UniProtKB-UniRule"/>
</dbReference>
<dbReference type="Gene3D" id="3.40.532.10">
    <property type="entry name" value="Peptidase C12, ubiquitin carboxyl-terminal hydrolase"/>
    <property type="match status" value="1"/>
</dbReference>
<evidence type="ECO:0000256" key="9">
    <source>
        <dbReference type="SAM" id="MobiDB-lite"/>
    </source>
</evidence>
<dbReference type="InterPro" id="IPR001578">
    <property type="entry name" value="Peptidase_C12_UCH"/>
</dbReference>
<name>A0A2T7PLG2_POMCA</name>
<dbReference type="InterPro" id="IPR057254">
    <property type="entry name" value="UCH_AS"/>
</dbReference>
<dbReference type="GO" id="GO:0006511">
    <property type="term" value="P:ubiquitin-dependent protein catabolic process"/>
    <property type="evidence" value="ECO:0007669"/>
    <property type="project" value="UniProtKB-UniRule"/>
</dbReference>
<dbReference type="Pfam" id="PF01088">
    <property type="entry name" value="Peptidase_C12"/>
    <property type="match status" value="1"/>
</dbReference>
<dbReference type="GO" id="GO:0005737">
    <property type="term" value="C:cytoplasm"/>
    <property type="evidence" value="ECO:0007669"/>
    <property type="project" value="TreeGrafter"/>
</dbReference>
<evidence type="ECO:0000256" key="4">
    <source>
        <dbReference type="ARBA" id="ARBA00022786"/>
    </source>
</evidence>
<dbReference type="STRING" id="400727.A0A2T7PLG2"/>
<dbReference type="InterPro" id="IPR038765">
    <property type="entry name" value="Papain-like_cys_pep_sf"/>
</dbReference>
<keyword evidence="12" id="KW-1185">Reference proteome</keyword>
<sequence>MASQRWIPLESNPKASVKQGGCLSWFDCRLLLPGCCDLSPSRSHENEMSAVVLRNAYIQNLGVSNDWQFVDVYGLDDEMLMMVPGPQAAVMLLYPLTENAKTKEIGTVDSSYPSSAYYLKQTIGNACGTVALVHALANNEDKITFDETKHFRKFLNETKNATPEERAKFLENDQEMGSAHEESAQEGDTEAPSRDVSVNPHFVTFVNVDGNLYEMDGRKEAPVNHGKTSSDTLLQDTVKVVREFMARDPDEINFTLMVLAKVNE</sequence>
<evidence type="ECO:0000256" key="2">
    <source>
        <dbReference type="ARBA" id="ARBA00009326"/>
    </source>
</evidence>
<dbReference type="SUPFAM" id="SSF54001">
    <property type="entry name" value="Cysteine proteinases"/>
    <property type="match status" value="1"/>
</dbReference>
<comment type="caution">
    <text evidence="11">The sequence shown here is derived from an EMBL/GenBank/DDBJ whole genome shotgun (WGS) entry which is preliminary data.</text>
</comment>
<dbReference type="OrthoDB" id="427186at2759"/>
<feature type="active site" description="Nucleophile" evidence="8">
    <location>
        <position position="127"/>
    </location>
</feature>
<dbReference type="FunFam" id="3.40.532.10:FF:000006">
    <property type="entry name" value="Ubiquitin carboxyl-terminal hydrolase"/>
    <property type="match status" value="1"/>
</dbReference>
<evidence type="ECO:0000256" key="8">
    <source>
        <dbReference type="PROSITE-ProRule" id="PRU01393"/>
    </source>
</evidence>
<dbReference type="Proteomes" id="UP000245119">
    <property type="component" value="Linkage Group LG3"/>
</dbReference>
<dbReference type="PANTHER" id="PTHR10589">
    <property type="entry name" value="UBIQUITIN CARBOXYL-TERMINAL HYDROLASE"/>
    <property type="match status" value="1"/>
</dbReference>